<feature type="region of interest" description="Disordered" evidence="5">
    <location>
        <begin position="175"/>
        <end position="214"/>
    </location>
</feature>
<dbReference type="AlphaFoldDB" id="A0A8J3SXX8"/>
<dbReference type="GO" id="GO:0000976">
    <property type="term" value="F:transcription cis-regulatory region binding"/>
    <property type="evidence" value="ECO:0007669"/>
    <property type="project" value="TreeGrafter"/>
</dbReference>
<keyword evidence="4" id="KW-0804">Transcription</keyword>
<evidence type="ECO:0000259" key="6">
    <source>
        <dbReference type="PROSITE" id="PS50931"/>
    </source>
</evidence>
<name>A0A8J3SXX8_9ACTN</name>
<dbReference type="GO" id="GO:0003700">
    <property type="term" value="F:DNA-binding transcription factor activity"/>
    <property type="evidence" value="ECO:0007669"/>
    <property type="project" value="InterPro"/>
</dbReference>
<dbReference type="SUPFAM" id="SSF53850">
    <property type="entry name" value="Periplasmic binding protein-like II"/>
    <property type="match status" value="1"/>
</dbReference>
<evidence type="ECO:0000313" key="7">
    <source>
        <dbReference type="EMBL" id="GII00811.1"/>
    </source>
</evidence>
<dbReference type="PANTHER" id="PTHR30126">
    <property type="entry name" value="HTH-TYPE TRANSCRIPTIONAL REGULATOR"/>
    <property type="match status" value="1"/>
</dbReference>
<dbReference type="EMBL" id="BOOK01000018">
    <property type="protein sequence ID" value="GII00811.1"/>
    <property type="molecule type" value="Genomic_DNA"/>
</dbReference>
<feature type="domain" description="HTH lysR-type" evidence="6">
    <location>
        <begin position="1"/>
        <end position="58"/>
    </location>
</feature>
<evidence type="ECO:0000313" key="8">
    <source>
        <dbReference type="Proteomes" id="UP000634476"/>
    </source>
</evidence>
<proteinExistence type="inferred from homology"/>
<dbReference type="Gene3D" id="1.10.10.10">
    <property type="entry name" value="Winged helix-like DNA-binding domain superfamily/Winged helix DNA-binding domain"/>
    <property type="match status" value="1"/>
</dbReference>
<evidence type="ECO:0000256" key="2">
    <source>
        <dbReference type="ARBA" id="ARBA00023015"/>
    </source>
</evidence>
<evidence type="ECO:0000256" key="1">
    <source>
        <dbReference type="ARBA" id="ARBA00009437"/>
    </source>
</evidence>
<dbReference type="RefSeq" id="WP_203875212.1">
    <property type="nucleotide sequence ID" value="NZ_BOOK01000018.1"/>
</dbReference>
<evidence type="ECO:0000256" key="3">
    <source>
        <dbReference type="ARBA" id="ARBA00023125"/>
    </source>
</evidence>
<gene>
    <name evidence="7" type="ORF">Pta02_28190</name>
</gene>
<protein>
    <submittedName>
        <fullName evidence="7">LysR family transcriptional regulator</fullName>
    </submittedName>
</protein>
<accession>A0A8J3SXX8</accession>
<dbReference type="Proteomes" id="UP000634476">
    <property type="component" value="Unassembled WGS sequence"/>
</dbReference>
<dbReference type="InterPro" id="IPR000847">
    <property type="entry name" value="LysR_HTH_N"/>
</dbReference>
<feature type="compositionally biased region" description="Low complexity" evidence="5">
    <location>
        <begin position="184"/>
        <end position="203"/>
    </location>
</feature>
<dbReference type="PROSITE" id="PS50931">
    <property type="entry name" value="HTH_LYSR"/>
    <property type="match status" value="1"/>
</dbReference>
<keyword evidence="2" id="KW-0805">Transcription regulation</keyword>
<sequence>MTLTQLRTFLAVAETGSVRAAAERLYVTQSAVSAALVALQKSLGLRLVRPAGRGLRLTEAGEVYAGYVRRVLGLLEEARTAAAGEADPERGRVRVAAVTTAGEELLPSLLAGFRARHPGVGITLEVGNRERVHALLAAHEVDLVFGGRPPAPGASGGSEGLTVLAVRRNELTVVTSQSTVPENAVPENAAAGSGAAEGPESGSTAGGPGGADPVRWLGRRTWLLREPGSGTRATAEALLEGLGITPRTLTIGSNAAVRASVRAGLGVSLLSRDAVTGEAGTGDAATGGIVEVPTPLTPIRRDWHLIAHRGPLPATTRLLVEHVRNSGWRAAPVTP</sequence>
<dbReference type="SUPFAM" id="SSF46785">
    <property type="entry name" value="Winged helix' DNA-binding domain"/>
    <property type="match status" value="1"/>
</dbReference>
<dbReference type="Gene3D" id="3.40.190.10">
    <property type="entry name" value="Periplasmic binding protein-like II"/>
    <property type="match status" value="2"/>
</dbReference>
<dbReference type="InterPro" id="IPR036390">
    <property type="entry name" value="WH_DNA-bd_sf"/>
</dbReference>
<keyword evidence="8" id="KW-1185">Reference proteome</keyword>
<dbReference type="PANTHER" id="PTHR30126:SF39">
    <property type="entry name" value="HTH-TYPE TRANSCRIPTIONAL REGULATOR CYSL"/>
    <property type="match status" value="1"/>
</dbReference>
<dbReference type="InterPro" id="IPR005119">
    <property type="entry name" value="LysR_subst-bd"/>
</dbReference>
<reference evidence="7" key="1">
    <citation type="submission" date="2021-01" db="EMBL/GenBank/DDBJ databases">
        <title>Whole genome shotgun sequence of Planobispora takensis NBRC 109077.</title>
        <authorList>
            <person name="Komaki H."/>
            <person name="Tamura T."/>
        </authorList>
    </citation>
    <scope>NUCLEOTIDE SEQUENCE</scope>
    <source>
        <strain evidence="7">NBRC 109077</strain>
    </source>
</reference>
<dbReference type="FunFam" id="1.10.10.10:FF:000001">
    <property type="entry name" value="LysR family transcriptional regulator"/>
    <property type="match status" value="1"/>
</dbReference>
<comment type="caution">
    <text evidence="7">The sequence shown here is derived from an EMBL/GenBank/DDBJ whole genome shotgun (WGS) entry which is preliminary data.</text>
</comment>
<evidence type="ECO:0000256" key="4">
    <source>
        <dbReference type="ARBA" id="ARBA00023163"/>
    </source>
</evidence>
<organism evidence="7 8">
    <name type="scientific">Planobispora takensis</name>
    <dbReference type="NCBI Taxonomy" id="1367882"/>
    <lineage>
        <taxon>Bacteria</taxon>
        <taxon>Bacillati</taxon>
        <taxon>Actinomycetota</taxon>
        <taxon>Actinomycetes</taxon>
        <taxon>Streptosporangiales</taxon>
        <taxon>Streptosporangiaceae</taxon>
        <taxon>Planobispora</taxon>
    </lineage>
</organism>
<comment type="similarity">
    <text evidence="1">Belongs to the LysR transcriptional regulatory family.</text>
</comment>
<dbReference type="Pfam" id="PF00126">
    <property type="entry name" value="HTH_1"/>
    <property type="match status" value="1"/>
</dbReference>
<dbReference type="Pfam" id="PF03466">
    <property type="entry name" value="LysR_substrate"/>
    <property type="match status" value="2"/>
</dbReference>
<dbReference type="InterPro" id="IPR036388">
    <property type="entry name" value="WH-like_DNA-bd_sf"/>
</dbReference>
<keyword evidence="3" id="KW-0238">DNA-binding</keyword>
<evidence type="ECO:0000256" key="5">
    <source>
        <dbReference type="SAM" id="MobiDB-lite"/>
    </source>
</evidence>